<keyword evidence="1" id="KW-0812">Transmembrane</keyword>
<dbReference type="EMBL" id="DVOR01000224">
    <property type="protein sequence ID" value="HIV09836.1"/>
    <property type="molecule type" value="Genomic_DNA"/>
</dbReference>
<organism evidence="2 3">
    <name type="scientific">Candidatus Spyradenecus faecavium</name>
    <dbReference type="NCBI Taxonomy" id="2840947"/>
    <lineage>
        <taxon>Bacteria</taxon>
        <taxon>Pseudomonadati</taxon>
        <taxon>Lentisphaerota</taxon>
        <taxon>Lentisphaeria</taxon>
        <taxon>Lentisphaerales</taxon>
        <taxon>Lentisphaeraceae</taxon>
        <taxon>Lentisphaeraceae incertae sedis</taxon>
        <taxon>Candidatus Spyradenecus</taxon>
    </lineage>
</organism>
<evidence type="ECO:0000256" key="1">
    <source>
        <dbReference type="SAM" id="Phobius"/>
    </source>
</evidence>
<sequence>MTTTYLFYLVALAFLTWLIWRWNRGAQRRRFRRAYPGPRDPAWQDADADFLEAFERAYRLRPGMAWALPPDATPMSVYLTLYPEHCIYDDCEPTRFRAALAARLGAVPPDALTQPLAELAKRWRAAPERNPA</sequence>
<comment type="caution">
    <text evidence="2">The sequence shown here is derived from an EMBL/GenBank/DDBJ whole genome shotgun (WGS) entry which is preliminary data.</text>
</comment>
<keyword evidence="1" id="KW-1133">Transmembrane helix</keyword>
<evidence type="ECO:0000313" key="2">
    <source>
        <dbReference type="EMBL" id="HIV09836.1"/>
    </source>
</evidence>
<dbReference type="AlphaFoldDB" id="A0A9D1T3A7"/>
<proteinExistence type="predicted"/>
<keyword evidence="1" id="KW-0472">Membrane</keyword>
<evidence type="ECO:0000313" key="3">
    <source>
        <dbReference type="Proteomes" id="UP000886845"/>
    </source>
</evidence>
<gene>
    <name evidence="2" type="ORF">IAC79_06970</name>
</gene>
<accession>A0A9D1T3A7</accession>
<feature type="transmembrane region" description="Helical" evidence="1">
    <location>
        <begin position="6"/>
        <end position="23"/>
    </location>
</feature>
<reference evidence="2" key="1">
    <citation type="submission" date="2020-10" db="EMBL/GenBank/DDBJ databases">
        <authorList>
            <person name="Gilroy R."/>
        </authorList>
    </citation>
    <scope>NUCLEOTIDE SEQUENCE</scope>
    <source>
        <strain evidence="2">35461</strain>
    </source>
</reference>
<dbReference type="Proteomes" id="UP000886845">
    <property type="component" value="Unassembled WGS sequence"/>
</dbReference>
<name>A0A9D1T3A7_9BACT</name>
<protein>
    <submittedName>
        <fullName evidence="2">Uncharacterized protein</fullName>
    </submittedName>
</protein>
<reference evidence="2" key="2">
    <citation type="journal article" date="2021" name="PeerJ">
        <title>Extensive microbial diversity within the chicken gut microbiome revealed by metagenomics and culture.</title>
        <authorList>
            <person name="Gilroy R."/>
            <person name="Ravi A."/>
            <person name="Getino M."/>
            <person name="Pursley I."/>
            <person name="Horton D.L."/>
            <person name="Alikhan N.F."/>
            <person name="Baker D."/>
            <person name="Gharbi K."/>
            <person name="Hall N."/>
            <person name="Watson M."/>
            <person name="Adriaenssens E.M."/>
            <person name="Foster-Nyarko E."/>
            <person name="Jarju S."/>
            <person name="Secka A."/>
            <person name="Antonio M."/>
            <person name="Oren A."/>
            <person name="Chaudhuri R.R."/>
            <person name="La Ragione R."/>
            <person name="Hildebrand F."/>
            <person name="Pallen M.J."/>
        </authorList>
    </citation>
    <scope>NUCLEOTIDE SEQUENCE</scope>
    <source>
        <strain evidence="2">35461</strain>
    </source>
</reference>